<organism evidence="1">
    <name type="scientific">Aedes albopictus</name>
    <name type="common">Asian tiger mosquito</name>
    <name type="synonym">Stegomyia albopicta</name>
    <dbReference type="NCBI Taxonomy" id="7160"/>
    <lineage>
        <taxon>Eukaryota</taxon>
        <taxon>Metazoa</taxon>
        <taxon>Ecdysozoa</taxon>
        <taxon>Arthropoda</taxon>
        <taxon>Hexapoda</taxon>
        <taxon>Insecta</taxon>
        <taxon>Pterygota</taxon>
        <taxon>Neoptera</taxon>
        <taxon>Endopterygota</taxon>
        <taxon>Diptera</taxon>
        <taxon>Nematocera</taxon>
        <taxon>Culicoidea</taxon>
        <taxon>Culicidae</taxon>
        <taxon>Culicinae</taxon>
        <taxon>Aedini</taxon>
        <taxon>Aedes</taxon>
        <taxon>Stegomyia</taxon>
    </lineage>
</organism>
<evidence type="ECO:0000313" key="1">
    <source>
        <dbReference type="EMBL" id="JAC07664.1"/>
    </source>
</evidence>
<proteinExistence type="evidence at transcript level"/>
<sequence length="131" mass="14536">WNPAERGTLQAVAETADPPLSGEKIPPGRSAYEEMELLCHSQETRTFYQKLNASRNDFVPQAEMCKDKDGSLFINERKVIERWKQYFIEHLVGGEIVGTGYQGNGGNNCVSAAEEGTDPTPALRVVKEAIH</sequence>
<protein>
    <submittedName>
        <fullName evidence="1">Uncharacterized protein</fullName>
    </submittedName>
</protein>
<dbReference type="EMBL" id="GAPW01005934">
    <property type="protein sequence ID" value="JAC07664.1"/>
    <property type="molecule type" value="mRNA"/>
</dbReference>
<feature type="non-terminal residue" evidence="1">
    <location>
        <position position="1"/>
    </location>
</feature>
<accession>A0A023EGB7</accession>
<dbReference type="AlphaFoldDB" id="A0A023EGB7"/>
<name>A0A023EGB7_AEDAL</name>
<reference evidence="1" key="1">
    <citation type="journal article" date="2014" name="PLoS Negl. Trop. Dis.">
        <title>Identification and characterization of seminal fluid proteins in the Asian tiger mosquito, Aedes albopictus.</title>
        <authorList>
            <person name="Boes K.E."/>
            <person name="Ribeiro J.M."/>
            <person name="Wong A."/>
            <person name="Harrington L.C."/>
            <person name="Wolfner M.F."/>
            <person name="Sirot L.K."/>
        </authorList>
    </citation>
    <scope>NUCLEOTIDE SEQUENCE</scope>
    <source>
        <tissue evidence="1">Reproductive organs</tissue>
    </source>
</reference>
<dbReference type="VEuPathDB" id="VectorBase:AALF027074"/>